<dbReference type="PANTHER" id="PTHR13389">
    <property type="entry name" value="PUMILIO HOMOLOG 3"/>
    <property type="match status" value="1"/>
</dbReference>
<evidence type="ECO:0000313" key="3">
    <source>
        <dbReference type="EMBL" id="CDU18905.1"/>
    </source>
</evidence>
<feature type="compositionally biased region" description="Basic and acidic residues" evidence="1">
    <location>
        <begin position="32"/>
        <end position="45"/>
    </location>
</feature>
<evidence type="ECO:0000313" key="6">
    <source>
        <dbReference type="Proteomes" id="UP000072904"/>
    </source>
</evidence>
<dbReference type="GO" id="GO:0003729">
    <property type="term" value="F:mRNA binding"/>
    <property type="evidence" value="ECO:0007669"/>
    <property type="project" value="TreeGrafter"/>
</dbReference>
<dbReference type="VEuPathDB" id="PlasmoDB:Py17XNL_001105615"/>
<dbReference type="AlphaFoldDB" id="A0A078K8Y5"/>
<evidence type="ECO:0000256" key="1">
    <source>
        <dbReference type="SAM" id="MobiDB-lite"/>
    </source>
</evidence>
<dbReference type="EMBL" id="LM993665">
    <property type="protein sequence ID" value="VTZ79490.1"/>
    <property type="molecule type" value="Genomic_DNA"/>
</dbReference>
<accession>A0A078K8Y5</accession>
<dbReference type="InterPro" id="IPR011989">
    <property type="entry name" value="ARM-like"/>
</dbReference>
<reference evidence="4" key="2">
    <citation type="submission" date="2014-05" db="EMBL/GenBank/DDBJ databases">
        <authorList>
            <person name="Aslett M.A."/>
            <person name="De Silva N."/>
        </authorList>
    </citation>
    <scope>NUCLEOTIDE SEQUENCE</scope>
    <source>
        <strain evidence="4">17X</strain>
    </source>
</reference>
<feature type="region of interest" description="Disordered" evidence="1">
    <location>
        <begin position="1"/>
        <end position="92"/>
    </location>
</feature>
<reference evidence="4" key="4">
    <citation type="submission" date="2019-05" db="EMBL/GenBank/DDBJ databases">
        <authorList>
            <consortium name="Pathogen Informatics"/>
        </authorList>
    </citation>
    <scope>NUCLEOTIDE SEQUENCE</scope>
    <source>
        <strain evidence="4">17X</strain>
    </source>
</reference>
<dbReference type="PANTHER" id="PTHR13389:SF0">
    <property type="entry name" value="PUMILIO HOMOLOG 3"/>
    <property type="match status" value="1"/>
</dbReference>
<evidence type="ECO:0000313" key="4">
    <source>
        <dbReference type="EMBL" id="VTZ79490.1"/>
    </source>
</evidence>
<sequence length="672" mass="79457">MAKTFKKGKSSNEKKEKNHLNKKTGGVKVNYTKRDKNNTDRNDKKGGKKVAKKITKQITKQISKQNEGGKKNLVEKKKQKSDKKGDKKGDKNKEDWNDKCKEILNDENLSKSKKKKLLKECKKKKFAENYDYYKKLKLNLNDLLRSKDKSEKNKQIDIIYNELKKIELSKFCRTNLGYHIISALIINSDEECQNKLWKTISTNMNDICVFNFVSLTFQCFYKHAKNDQIRNDICMWLIKNPKNFLTKFASRLWHIVFKKLKTDMKIKIINSLILPNINSLKNVSFELLKKPTKEMFITLSEENKTAISNYIIEYIENIVEKELLYNIVTHNIILTATEILTKGEEDIVNDKLTKLMEIIHEGCEYLISTNIGNKALIYLLGYSTSKHKKTLIKILKNYMVDLCKNSVNFLLVIRLLKITDDTKILNDYIVKKITNSFEEIFNDYYGFYVILEFFYDINQYNEDKYFFVDWKNMIYSKTVKSVKDGNKRKNEIIQPIIEQLKNIFNEKDKLNNYLNDKRYVIIIFEYIQFTQDDQIMSNILSILEDIILFLKSGENGGEKYNCKNINDLFLKLYTCTKNQDIFKKVINKNNNSSMFYQLLSDLFITNIEIILKSELIKTFNNFIIFIKDTDNNIYQQILSKTKNMNNDEIYNTLKQTLPNMTYFNKYLELINQ</sequence>
<proteinExistence type="predicted"/>
<reference evidence="3" key="3">
    <citation type="submission" date="2014-05" db="EMBL/GenBank/DDBJ databases">
        <authorList>
            <person name="Aslett A.Martin."/>
            <person name="De Silva Nishadi"/>
        </authorList>
    </citation>
    <scope>NUCLEOTIDE SEQUENCE</scope>
    <source>
        <strain evidence="3">YM</strain>
    </source>
</reference>
<dbReference type="Proteomes" id="UP000072904">
    <property type="component" value="Chromosome 11"/>
</dbReference>
<gene>
    <name evidence="4" type="ORF">PY17X_1121600</name>
    <name evidence="3" type="ORF">PYYM_1122500</name>
</gene>
<organism evidence="3 6">
    <name type="scientific">Plasmodium yoelii</name>
    <dbReference type="NCBI Taxonomy" id="5861"/>
    <lineage>
        <taxon>Eukaryota</taxon>
        <taxon>Sar</taxon>
        <taxon>Alveolata</taxon>
        <taxon>Apicomplexa</taxon>
        <taxon>Aconoidasida</taxon>
        <taxon>Haemosporida</taxon>
        <taxon>Plasmodiidae</taxon>
        <taxon>Plasmodium</taxon>
        <taxon>Plasmodium (Vinckeia)</taxon>
    </lineage>
</organism>
<feature type="domain" description="PUM-HD" evidence="2">
    <location>
        <begin position="139"/>
        <end position="504"/>
    </location>
</feature>
<dbReference type="VEuPathDB" id="PlasmoDB:PY04474"/>
<feature type="compositionally biased region" description="Basic residues" evidence="1">
    <location>
        <begin position="46"/>
        <end position="55"/>
    </location>
</feature>
<dbReference type="InterPro" id="IPR040059">
    <property type="entry name" value="PUM3"/>
</dbReference>
<dbReference type="VEuPathDB" id="PlasmoDB:PY17X_1121600"/>
<dbReference type="InterPro" id="IPR016024">
    <property type="entry name" value="ARM-type_fold"/>
</dbReference>
<dbReference type="VEuPathDB" id="PlasmoDB:PYYM_1122500"/>
<reference evidence="5 6" key="1">
    <citation type="journal article" date="2014" name="BMC Biol.">
        <title>A comprehensive evaluation of rodent malaria parasite genomes and gene expression.</title>
        <authorList>
            <person name="Otto T.D."/>
            <person name="Bohme U."/>
            <person name="Jackson A.P."/>
            <person name="Hunt M."/>
            <person name="Franke-Fayard B."/>
            <person name="Hoeijmakers W.A."/>
            <person name="Religa A.A."/>
            <person name="Robertson L."/>
            <person name="Sanders M."/>
            <person name="Ogun S.A."/>
            <person name="Cunningham D."/>
            <person name="Erhart A."/>
            <person name="Billker O."/>
            <person name="Khan S.M."/>
            <person name="Stunnenberg H.G."/>
            <person name="Langhorne J."/>
            <person name="Holder A.A."/>
            <person name="Waters A.P."/>
            <person name="Newbold C.I."/>
            <person name="Pain A."/>
            <person name="Berriman M."/>
            <person name="Janse C.J."/>
        </authorList>
    </citation>
    <scope>NUCLEOTIDE SEQUENCE [LARGE SCALE GENOMIC DNA]</scope>
    <source>
        <strain evidence="4 5">17X</strain>
        <strain evidence="3 6">YM</strain>
    </source>
</reference>
<dbReference type="Gene3D" id="1.25.10.10">
    <property type="entry name" value="Leucine-rich Repeat Variant"/>
    <property type="match status" value="1"/>
</dbReference>
<dbReference type="SUPFAM" id="SSF48371">
    <property type="entry name" value="ARM repeat"/>
    <property type="match status" value="1"/>
</dbReference>
<dbReference type="EMBL" id="LK934639">
    <property type="protein sequence ID" value="CDU18905.1"/>
    <property type="molecule type" value="Genomic_DNA"/>
</dbReference>
<protein>
    <submittedName>
        <fullName evidence="4">mRNA-binding protein PUF3</fullName>
    </submittedName>
</protein>
<dbReference type="RefSeq" id="XP_724774.2">
    <property type="nucleotide sequence ID" value="XM_719681.2"/>
</dbReference>
<feature type="compositionally biased region" description="Low complexity" evidence="1">
    <location>
        <begin position="56"/>
        <end position="65"/>
    </location>
</feature>
<evidence type="ECO:0000313" key="5">
    <source>
        <dbReference type="Proteomes" id="UP000072874"/>
    </source>
</evidence>
<dbReference type="GO" id="GO:0006417">
    <property type="term" value="P:regulation of translation"/>
    <property type="evidence" value="ECO:0007669"/>
    <property type="project" value="TreeGrafter"/>
</dbReference>
<evidence type="ECO:0000259" key="2">
    <source>
        <dbReference type="PROSITE" id="PS50303"/>
    </source>
</evidence>
<dbReference type="OrthoDB" id="497380at2759"/>
<feature type="compositionally biased region" description="Basic and acidic residues" evidence="1">
    <location>
        <begin position="67"/>
        <end position="92"/>
    </location>
</feature>
<dbReference type="GO" id="GO:0005730">
    <property type="term" value="C:nucleolus"/>
    <property type="evidence" value="ECO:0007669"/>
    <property type="project" value="TreeGrafter"/>
</dbReference>
<name>A0A078K8Y5_PLAYE</name>
<dbReference type="OMA" id="FQCFYKH"/>
<feature type="compositionally biased region" description="Basic and acidic residues" evidence="1">
    <location>
        <begin position="10"/>
        <end position="19"/>
    </location>
</feature>
<dbReference type="PROSITE" id="PS50303">
    <property type="entry name" value="PUM_HD"/>
    <property type="match status" value="1"/>
</dbReference>
<dbReference type="InterPro" id="IPR033133">
    <property type="entry name" value="PUM-HD"/>
</dbReference>
<dbReference type="GeneID" id="3790102"/>
<dbReference type="KEGG" id="pyo:PY17X_1121600"/>
<dbReference type="Proteomes" id="UP000072874">
    <property type="component" value="Chromosome 11"/>
</dbReference>